<keyword evidence="5" id="KW-1185">Reference proteome</keyword>
<feature type="compositionally biased region" description="Acidic residues" evidence="3">
    <location>
        <begin position="393"/>
        <end position="405"/>
    </location>
</feature>
<evidence type="ECO:0000256" key="3">
    <source>
        <dbReference type="SAM" id="MobiDB-lite"/>
    </source>
</evidence>
<dbReference type="EMBL" id="BAAFST010000007">
    <property type="protein sequence ID" value="GAB1292080.1"/>
    <property type="molecule type" value="Genomic_DNA"/>
</dbReference>
<dbReference type="Proteomes" id="UP001623349">
    <property type="component" value="Unassembled WGS sequence"/>
</dbReference>
<protein>
    <submittedName>
        <fullName evidence="4">Protein phosphatase 1 regulatory subunit 15A</fullName>
    </submittedName>
</protein>
<name>A0ABQ0EYM4_APOSI</name>
<organism evidence="4 5">
    <name type="scientific">Apodemus speciosus</name>
    <name type="common">Large Japanese field mouse</name>
    <dbReference type="NCBI Taxonomy" id="105296"/>
    <lineage>
        <taxon>Eukaryota</taxon>
        <taxon>Metazoa</taxon>
        <taxon>Chordata</taxon>
        <taxon>Craniata</taxon>
        <taxon>Vertebrata</taxon>
        <taxon>Euteleostomi</taxon>
        <taxon>Mammalia</taxon>
        <taxon>Eutheria</taxon>
        <taxon>Euarchontoglires</taxon>
        <taxon>Glires</taxon>
        <taxon>Rodentia</taxon>
        <taxon>Myomorpha</taxon>
        <taxon>Muroidea</taxon>
        <taxon>Muridae</taxon>
        <taxon>Murinae</taxon>
        <taxon>Apodemus</taxon>
    </lineage>
</organism>
<gene>
    <name evidence="4" type="ORF">APTSU1_000731100</name>
</gene>
<feature type="compositionally biased region" description="Acidic residues" evidence="3">
    <location>
        <begin position="347"/>
        <end position="360"/>
    </location>
</feature>
<feature type="region of interest" description="Disordered" evidence="3">
    <location>
        <begin position="304"/>
        <end position="329"/>
    </location>
</feature>
<dbReference type="PANTHER" id="PTHR16489:SF14">
    <property type="entry name" value="PROTEIN PHOSPHATASE 1 REGULATORY SUBUNIT 15A"/>
    <property type="match status" value="1"/>
</dbReference>
<feature type="compositionally biased region" description="Basic and acidic residues" evidence="3">
    <location>
        <begin position="119"/>
        <end position="133"/>
    </location>
</feature>
<evidence type="ECO:0000313" key="4">
    <source>
        <dbReference type="EMBL" id="GAB1292080.1"/>
    </source>
</evidence>
<keyword evidence="2" id="KW-0677">Repeat</keyword>
<proteinExistence type="inferred from homology"/>
<feature type="compositionally biased region" description="Acidic residues" evidence="3">
    <location>
        <begin position="308"/>
        <end position="324"/>
    </location>
</feature>
<comment type="caution">
    <text evidence="4">The sequence shown here is derived from an EMBL/GenBank/DDBJ whole genome shotgun (WGS) entry which is preliminary data.</text>
</comment>
<feature type="region of interest" description="Disordered" evidence="3">
    <location>
        <begin position="181"/>
        <end position="290"/>
    </location>
</feature>
<evidence type="ECO:0000313" key="5">
    <source>
        <dbReference type="Proteomes" id="UP001623349"/>
    </source>
</evidence>
<feature type="compositionally biased region" description="Basic and acidic residues" evidence="3">
    <location>
        <begin position="181"/>
        <end position="192"/>
    </location>
</feature>
<reference evidence="4 5" key="1">
    <citation type="submission" date="2024-08" db="EMBL/GenBank/DDBJ databases">
        <title>The draft genome of Apodemus speciosus.</title>
        <authorList>
            <person name="Nabeshima K."/>
            <person name="Suzuki S."/>
            <person name="Onuma M."/>
        </authorList>
    </citation>
    <scope>NUCLEOTIDE SEQUENCE [LARGE SCALE GENOMIC DNA]</scope>
    <source>
        <strain evidence="4">IB14-021</strain>
    </source>
</reference>
<feature type="compositionally biased region" description="Basic and acidic residues" evidence="3">
    <location>
        <begin position="88"/>
        <end position="105"/>
    </location>
</feature>
<feature type="region of interest" description="Disordered" evidence="3">
    <location>
        <begin position="391"/>
        <end position="422"/>
    </location>
</feature>
<feature type="compositionally biased region" description="Acidic residues" evidence="3">
    <location>
        <begin position="270"/>
        <end position="285"/>
    </location>
</feature>
<dbReference type="PANTHER" id="PTHR16489">
    <property type="entry name" value="GH11727P"/>
    <property type="match status" value="1"/>
</dbReference>
<feature type="region of interest" description="Disordered" evidence="3">
    <location>
        <begin position="37"/>
        <end position="163"/>
    </location>
</feature>
<evidence type="ECO:0000256" key="1">
    <source>
        <dbReference type="ARBA" id="ARBA00010161"/>
    </source>
</evidence>
<evidence type="ECO:0000256" key="2">
    <source>
        <dbReference type="ARBA" id="ARBA00022737"/>
    </source>
</evidence>
<dbReference type="InterPro" id="IPR051254">
    <property type="entry name" value="PPP1R15"/>
</dbReference>
<sequence length="540" mass="58075">MGFLSRAWSRLRGPDVPEAWLAETVTGADQVEAAALLTPPPVSGNLLPHGEAEESGSPEQSEAAQRLCLVEAKSSPPESWGLSNVDEYNGKKPGQDGLREQEMEHTSGMPTPQSPRLQGADKRPGEVVAREEGVTEPAYPTSHWEGGPAEDGETAKETYQASAASIASGYKAITSVYCPEEAERQATEEKGTGSEADPSSPPSGSYSRAWEYHSREGPKQEGEAKLEPHRTGQGHPCRNAEAEEEGPETTSVCGAGNAFLKAWVYRPGEDTEEEDSDVDSAEEDTAQACTTPCTSAFLRAWVYRPGEDTEEEENSDVDSAEEDTAQACTTPCTSAFLRAWVYRPGEDTEEEEEEEEEENSDVGSAKEDTAQACTSNTPTSAFLKAWVYRPGEDTEDDTEEEEDSENVAPGVSETAGSGQSPCLEPQHCLPGEKTKECGQAECSPCQVAFYFPGEPAPPWTAPKLPLRLQRRLSLFKAPTQGQDPEEPLKARKWTCPGCPSRSLGAVCTRSKPLCSSHCPGRGAAGSLPYPCFQGQSMGPP</sequence>
<feature type="region of interest" description="Disordered" evidence="3">
    <location>
        <begin position="345"/>
        <end position="375"/>
    </location>
</feature>
<comment type="similarity">
    <text evidence="1">Belongs to the PPP1R15 family.</text>
</comment>
<feature type="compositionally biased region" description="Basic and acidic residues" evidence="3">
    <location>
        <begin position="210"/>
        <end position="230"/>
    </location>
</feature>
<accession>A0ABQ0EYM4</accession>